<keyword evidence="1" id="KW-1133">Transmembrane helix</keyword>
<reference evidence="3" key="1">
    <citation type="submission" date="2017-06" db="EMBL/GenBank/DDBJ databases">
        <authorList>
            <person name="Varghese N."/>
            <person name="Submissions S."/>
        </authorList>
    </citation>
    <scope>NUCLEOTIDE SEQUENCE [LARGE SCALE GENOMIC DNA]</scope>
    <source>
        <strain evidence="3">Ca-68</strain>
    </source>
</reference>
<dbReference type="Proteomes" id="UP000198305">
    <property type="component" value="Unassembled WGS sequence"/>
</dbReference>
<dbReference type="OrthoDB" id="8537659at2"/>
<dbReference type="AlphaFoldDB" id="A0A238Z1H7"/>
<evidence type="ECO:0000256" key="1">
    <source>
        <dbReference type="SAM" id="Phobius"/>
    </source>
</evidence>
<accession>A0A238Z1H7</accession>
<evidence type="ECO:0000313" key="3">
    <source>
        <dbReference type="Proteomes" id="UP000198305"/>
    </source>
</evidence>
<dbReference type="RefSeq" id="WP_089375094.1">
    <property type="nucleotide sequence ID" value="NZ_FZOA01000003.1"/>
</dbReference>
<feature type="transmembrane region" description="Helical" evidence="1">
    <location>
        <begin position="5"/>
        <end position="26"/>
    </location>
</feature>
<evidence type="ECO:0000313" key="2">
    <source>
        <dbReference type="EMBL" id="SNR76703.1"/>
    </source>
</evidence>
<keyword evidence="1" id="KW-0812">Transmembrane</keyword>
<dbReference type="EMBL" id="FZOA01000003">
    <property type="protein sequence ID" value="SNR76703.1"/>
    <property type="molecule type" value="Genomic_DNA"/>
</dbReference>
<sequence length="82" mass="9050">MVVEYFIKIVIPVVFASFVAMIGWFADEEIGAMVAGGVALAVSIAWTSYNWALSIRQSRVSERLAKRKKVRAKKLGRTVSCA</sequence>
<organism evidence="2 3">
    <name type="scientific">Methylobacillus rhizosphaerae</name>
    <dbReference type="NCBI Taxonomy" id="551994"/>
    <lineage>
        <taxon>Bacteria</taxon>
        <taxon>Pseudomonadati</taxon>
        <taxon>Pseudomonadota</taxon>
        <taxon>Betaproteobacteria</taxon>
        <taxon>Nitrosomonadales</taxon>
        <taxon>Methylophilaceae</taxon>
        <taxon>Methylobacillus</taxon>
    </lineage>
</organism>
<proteinExistence type="predicted"/>
<keyword evidence="3" id="KW-1185">Reference proteome</keyword>
<name>A0A238Z1H7_9PROT</name>
<keyword evidence="1" id="KW-0472">Membrane</keyword>
<protein>
    <submittedName>
        <fullName evidence="2">Uncharacterized protein</fullName>
    </submittedName>
</protein>
<feature type="transmembrane region" description="Helical" evidence="1">
    <location>
        <begin position="32"/>
        <end position="53"/>
    </location>
</feature>
<gene>
    <name evidence="2" type="ORF">SAMN05192560_0977</name>
</gene>